<dbReference type="Proteomes" id="UP000234748">
    <property type="component" value="Unassembled WGS sequence"/>
</dbReference>
<evidence type="ECO:0000313" key="2">
    <source>
        <dbReference type="Proteomes" id="UP000234748"/>
    </source>
</evidence>
<dbReference type="EMBL" id="PGUY01000050">
    <property type="protein sequence ID" value="PLT28910.1"/>
    <property type="molecule type" value="Genomic_DNA"/>
</dbReference>
<gene>
    <name evidence="1" type="ORF">CUU66_16320</name>
</gene>
<keyword evidence="2" id="KW-1185">Reference proteome</keyword>
<protein>
    <submittedName>
        <fullName evidence="1">Uncharacterized protein</fullName>
    </submittedName>
</protein>
<sequence>MAGAIPKVQRADSGWAKWVHTQKNIGFPIKNGPFLRYAVVGRYLTFTKSSGKHGEHKQQLY</sequence>
<organism evidence="1 2">
    <name type="scientific">Peribacillus deserti</name>
    <dbReference type="NCBI Taxonomy" id="673318"/>
    <lineage>
        <taxon>Bacteria</taxon>
        <taxon>Bacillati</taxon>
        <taxon>Bacillota</taxon>
        <taxon>Bacilli</taxon>
        <taxon>Bacillales</taxon>
        <taxon>Bacillaceae</taxon>
        <taxon>Peribacillus</taxon>
    </lineage>
</organism>
<comment type="caution">
    <text evidence="1">The sequence shown here is derived from an EMBL/GenBank/DDBJ whole genome shotgun (WGS) entry which is preliminary data.</text>
</comment>
<proteinExistence type="predicted"/>
<evidence type="ECO:0000313" key="1">
    <source>
        <dbReference type="EMBL" id="PLT28910.1"/>
    </source>
</evidence>
<accession>A0A2N5M3H1</accession>
<reference evidence="1 2" key="1">
    <citation type="submission" date="2017-11" db="EMBL/GenBank/DDBJ databases">
        <title>Comparitive Functional Genomics of Dry Heat Resistant strains isolated from the Viking Spacecraft.</title>
        <authorList>
            <person name="Seuylemezian A."/>
            <person name="Cooper K."/>
            <person name="Vaishampayan P."/>
        </authorList>
    </citation>
    <scope>NUCLEOTIDE SEQUENCE [LARGE SCALE GENOMIC DNA]</scope>
    <source>
        <strain evidence="1 2">V1-29</strain>
    </source>
</reference>
<name>A0A2N5M3H1_9BACI</name>
<dbReference type="AlphaFoldDB" id="A0A2N5M3H1"/>